<dbReference type="Pfam" id="PF08517">
    <property type="entry name" value="AXH"/>
    <property type="match status" value="1"/>
</dbReference>
<gene>
    <name evidence="4" type="ORF">QNI19_27305</name>
</gene>
<accession>A0ABT7CT41</accession>
<evidence type="ECO:0000259" key="3">
    <source>
        <dbReference type="SMART" id="SM00536"/>
    </source>
</evidence>
<dbReference type="InterPro" id="IPR006141">
    <property type="entry name" value="Intein_N"/>
</dbReference>
<keyword evidence="1" id="KW-0732">Signal</keyword>
<dbReference type="CDD" id="cd00081">
    <property type="entry name" value="Hint"/>
    <property type="match status" value="1"/>
</dbReference>
<dbReference type="InterPro" id="IPR057561">
    <property type="entry name" value="NADase_transloc"/>
</dbReference>
<dbReference type="Pfam" id="PF25302">
    <property type="entry name" value="NADase_transloc"/>
    <property type="match status" value="1"/>
</dbReference>
<reference evidence="4 5" key="1">
    <citation type="submission" date="2023-05" db="EMBL/GenBank/DDBJ databases">
        <authorList>
            <person name="Zhang X."/>
        </authorList>
    </citation>
    <scope>NUCLEOTIDE SEQUENCE [LARGE SCALE GENOMIC DNA]</scope>
    <source>
        <strain evidence="4 5">DM2B3-1</strain>
    </source>
</reference>
<comment type="caution">
    <text evidence="4">The sequence shown here is derived from an EMBL/GenBank/DDBJ whole genome shotgun (WGS) entry which is preliminary data.</text>
</comment>
<dbReference type="Proteomes" id="UP001228581">
    <property type="component" value="Unassembled WGS sequence"/>
</dbReference>
<feature type="domain" description="AXH" evidence="3">
    <location>
        <begin position="248"/>
        <end position="360"/>
    </location>
</feature>
<name>A0ABT7CT41_9BACT</name>
<feature type="chain" id="PRO_5046863138" evidence="1">
    <location>
        <begin position="25"/>
        <end position="403"/>
    </location>
</feature>
<dbReference type="SMART" id="SM00306">
    <property type="entry name" value="HintN"/>
    <property type="match status" value="1"/>
</dbReference>
<dbReference type="EMBL" id="JASJOT010000024">
    <property type="protein sequence ID" value="MDJ1496671.1"/>
    <property type="molecule type" value="Genomic_DNA"/>
</dbReference>
<dbReference type="PROSITE" id="PS50817">
    <property type="entry name" value="INTEIN_N_TER"/>
    <property type="match status" value="1"/>
</dbReference>
<dbReference type="InterPro" id="IPR003652">
    <property type="entry name" value="Ataxin_AXH_dom"/>
</dbReference>
<dbReference type="InterPro" id="IPR036844">
    <property type="entry name" value="Hint_dom_sf"/>
</dbReference>
<dbReference type="SMART" id="SM00536">
    <property type="entry name" value="AXH"/>
    <property type="match status" value="1"/>
</dbReference>
<dbReference type="SUPFAM" id="SSF51294">
    <property type="entry name" value="Hedgehog/intein (Hint) domain"/>
    <property type="match status" value="1"/>
</dbReference>
<keyword evidence="5" id="KW-1185">Reference proteome</keyword>
<dbReference type="NCBIfam" id="NF047619">
    <property type="entry name" value="NADase_discoid"/>
    <property type="match status" value="1"/>
</dbReference>
<dbReference type="RefSeq" id="WP_314001673.1">
    <property type="nucleotide sequence ID" value="NZ_JASJOR010000022.1"/>
</dbReference>
<sequence length="403" mass="45742">MTYFSIRKIIPTLLLCLNSLLGYAQSTPVLKPKVGSSNDYSKAEQAAWSKVLDQYEKVNSGKLDYKTVSQKDQQMMDELDMGEGPHTEGVGCSWYCGGGPYKLTSSSSLKADEKNTYQVENIHDFDLFTAWVPDTQKEVIGAKIHFYFKPFSPRVTTLYIYNGYIKNKDLWQANARAKKLRLYINNKPKAILELQDVTNCQTFGIEPIQSIDHTKDLILTLEVLEIYKGSKYSDLAISEINFEGLDVHCFAAGTQITMADHSTQAIESIKSGDYVLSFDTNRNTLISAKVTRLITARHTRMTKIAFSDREIIVTEDHPFWVENKQWASVNPERSNDSYLQNQAVQQLAIGDKIWLPQANKYTTVQEMEIIEESQLSYTIELENGDSFIANGMLVKTEMLKPVK</sequence>
<evidence type="ECO:0000259" key="2">
    <source>
        <dbReference type="SMART" id="SM00306"/>
    </source>
</evidence>
<feature type="domain" description="Hint" evidence="2">
    <location>
        <begin position="247"/>
        <end position="357"/>
    </location>
</feature>
<proteinExistence type="predicted"/>
<protein>
    <submittedName>
        <fullName evidence="4">Hint domain-containing protein</fullName>
    </submittedName>
</protein>
<evidence type="ECO:0000313" key="5">
    <source>
        <dbReference type="Proteomes" id="UP001228581"/>
    </source>
</evidence>
<evidence type="ECO:0000313" key="4">
    <source>
        <dbReference type="EMBL" id="MDJ1496671.1"/>
    </source>
</evidence>
<feature type="signal peptide" evidence="1">
    <location>
        <begin position="1"/>
        <end position="24"/>
    </location>
</feature>
<evidence type="ECO:0000256" key="1">
    <source>
        <dbReference type="SAM" id="SignalP"/>
    </source>
</evidence>
<dbReference type="Gene3D" id="2.170.16.10">
    <property type="entry name" value="Hedgehog/Intein (Hint) domain"/>
    <property type="match status" value="1"/>
</dbReference>
<dbReference type="InterPro" id="IPR003587">
    <property type="entry name" value="Hint_dom_N"/>
</dbReference>
<organism evidence="4 5">
    <name type="scientific">Xanthocytophaga flava</name>
    <dbReference type="NCBI Taxonomy" id="3048013"/>
    <lineage>
        <taxon>Bacteria</taxon>
        <taxon>Pseudomonadati</taxon>
        <taxon>Bacteroidota</taxon>
        <taxon>Cytophagia</taxon>
        <taxon>Cytophagales</taxon>
        <taxon>Rhodocytophagaceae</taxon>
        <taxon>Xanthocytophaga</taxon>
    </lineage>
</organism>